<dbReference type="InterPro" id="IPR011663">
    <property type="entry name" value="UTRA"/>
</dbReference>
<dbReference type="OrthoDB" id="2110985at2"/>
<feature type="domain" description="UbiC transcription regulator-associated" evidence="1">
    <location>
        <begin position="98"/>
        <end position="216"/>
    </location>
</feature>
<evidence type="ECO:0000259" key="1">
    <source>
        <dbReference type="Pfam" id="PF07702"/>
    </source>
</evidence>
<dbReference type="AlphaFoldDB" id="A0A3Q9HR45"/>
<gene>
    <name evidence="2" type="ORF">BBF96_10020</name>
</gene>
<sequence>MAVGELTKKEQIINFAQSDPFLKISDIAEYVQTTPRYVRTILSEANISLMELRERYARSMEKRLQTQTKSDLKMALKLKPKNSEIEIGDLGIDQLLEEEFEELQKINKEEKLWRISQVCYSGGHPFCIKELITYFSEDLTDKEFKTLDSVYKLFDRKGTNRIQFMENIVRFESPEENIRIRLGLKKYEKAIIITRYILLNRIPIGLENYYLRSDSIEMSFPGELVM</sequence>
<dbReference type="GO" id="GO:0006355">
    <property type="term" value="P:regulation of DNA-templated transcription"/>
    <property type="evidence" value="ECO:0007669"/>
    <property type="project" value="InterPro"/>
</dbReference>
<proteinExistence type="predicted"/>
<evidence type="ECO:0000313" key="3">
    <source>
        <dbReference type="Proteomes" id="UP000267250"/>
    </source>
</evidence>
<accession>A0A3Q9HR45</accession>
<dbReference type="EMBL" id="CP016379">
    <property type="protein sequence ID" value="AZR73688.1"/>
    <property type="molecule type" value="Genomic_DNA"/>
</dbReference>
<protein>
    <recommendedName>
        <fullName evidence="1">UbiC transcription regulator-associated domain-containing protein</fullName>
    </recommendedName>
</protein>
<dbReference type="InterPro" id="IPR028978">
    <property type="entry name" value="Chorismate_lyase_/UTRA_dom_sf"/>
</dbReference>
<evidence type="ECO:0000313" key="2">
    <source>
        <dbReference type="EMBL" id="AZR73688.1"/>
    </source>
</evidence>
<organism evidence="2 3">
    <name type="scientific">Anoxybacter fermentans</name>
    <dbReference type="NCBI Taxonomy" id="1323375"/>
    <lineage>
        <taxon>Bacteria</taxon>
        <taxon>Bacillati</taxon>
        <taxon>Bacillota</taxon>
        <taxon>Clostridia</taxon>
        <taxon>Halanaerobiales</taxon>
        <taxon>Anoxybacter</taxon>
    </lineage>
</organism>
<dbReference type="Proteomes" id="UP000267250">
    <property type="component" value="Chromosome"/>
</dbReference>
<reference evidence="2 3" key="1">
    <citation type="submission" date="2016-07" db="EMBL/GenBank/DDBJ databases">
        <title>Genome and transcriptome analysis of iron-reducing fermentative bacteria Anoxybacter fermentans.</title>
        <authorList>
            <person name="Zeng X."/>
            <person name="Shao Z."/>
        </authorList>
    </citation>
    <scope>NUCLEOTIDE SEQUENCE [LARGE SCALE GENOMIC DNA]</scope>
    <source>
        <strain evidence="2 3">DY22613</strain>
    </source>
</reference>
<dbReference type="Gene3D" id="3.40.1410.10">
    <property type="entry name" value="Chorismate lyase-like"/>
    <property type="match status" value="1"/>
</dbReference>
<dbReference type="RefSeq" id="WP_127017035.1">
    <property type="nucleotide sequence ID" value="NZ_CP016379.1"/>
</dbReference>
<dbReference type="SUPFAM" id="SSF64288">
    <property type="entry name" value="Chorismate lyase-like"/>
    <property type="match status" value="1"/>
</dbReference>
<name>A0A3Q9HR45_9FIRM</name>
<dbReference type="GO" id="GO:0003677">
    <property type="term" value="F:DNA binding"/>
    <property type="evidence" value="ECO:0007669"/>
    <property type="project" value="InterPro"/>
</dbReference>
<keyword evidence="3" id="KW-1185">Reference proteome</keyword>
<dbReference type="KEGG" id="aft:BBF96_10020"/>
<dbReference type="Pfam" id="PF07702">
    <property type="entry name" value="UTRA"/>
    <property type="match status" value="1"/>
</dbReference>